<evidence type="ECO:0000256" key="9">
    <source>
        <dbReference type="ARBA" id="ARBA00038489"/>
    </source>
</evidence>
<dbReference type="EC" id="1.11.1.24" evidence="2"/>
<dbReference type="InterPro" id="IPR050924">
    <property type="entry name" value="Peroxiredoxin_BCP/PrxQ"/>
</dbReference>
<dbReference type="RefSeq" id="WP_165922960.1">
    <property type="nucleotide sequence ID" value="NZ_BHVT01000037.1"/>
</dbReference>
<feature type="transmembrane region" description="Helical" evidence="12">
    <location>
        <begin position="36"/>
        <end position="57"/>
    </location>
</feature>
<dbReference type="SUPFAM" id="SSF52833">
    <property type="entry name" value="Thioredoxin-like"/>
    <property type="match status" value="1"/>
</dbReference>
<keyword evidence="6" id="KW-1015">Disulfide bond</keyword>
<dbReference type="GO" id="GO:0045454">
    <property type="term" value="P:cell redox homeostasis"/>
    <property type="evidence" value="ECO:0007669"/>
    <property type="project" value="TreeGrafter"/>
</dbReference>
<dbReference type="Proteomes" id="UP000295367">
    <property type="component" value="Unassembled WGS sequence"/>
</dbReference>
<feature type="domain" description="Thioredoxin" evidence="13">
    <location>
        <begin position="127"/>
        <end position="285"/>
    </location>
</feature>
<comment type="catalytic activity">
    <reaction evidence="11">
        <text>a hydroperoxide + [thioredoxin]-dithiol = an alcohol + [thioredoxin]-disulfide + H2O</text>
        <dbReference type="Rhea" id="RHEA:62620"/>
        <dbReference type="Rhea" id="RHEA-COMP:10698"/>
        <dbReference type="Rhea" id="RHEA-COMP:10700"/>
        <dbReference type="ChEBI" id="CHEBI:15377"/>
        <dbReference type="ChEBI" id="CHEBI:29950"/>
        <dbReference type="ChEBI" id="CHEBI:30879"/>
        <dbReference type="ChEBI" id="CHEBI:35924"/>
        <dbReference type="ChEBI" id="CHEBI:50058"/>
        <dbReference type="EC" id="1.11.1.24"/>
    </reaction>
</comment>
<keyword evidence="5" id="KW-0560">Oxidoreductase</keyword>
<keyword evidence="12" id="KW-0812">Transmembrane</keyword>
<dbReference type="PANTHER" id="PTHR42801">
    <property type="entry name" value="THIOREDOXIN-DEPENDENT PEROXIDE REDUCTASE"/>
    <property type="match status" value="1"/>
</dbReference>
<keyword evidence="7" id="KW-0676">Redox-active center</keyword>
<keyword evidence="12" id="KW-1133">Transmembrane helix</keyword>
<evidence type="ECO:0000313" key="15">
    <source>
        <dbReference type="Proteomes" id="UP000295367"/>
    </source>
</evidence>
<evidence type="ECO:0000256" key="1">
    <source>
        <dbReference type="ARBA" id="ARBA00003330"/>
    </source>
</evidence>
<dbReference type="GO" id="GO:0008379">
    <property type="term" value="F:thioredoxin peroxidase activity"/>
    <property type="evidence" value="ECO:0007669"/>
    <property type="project" value="TreeGrafter"/>
</dbReference>
<evidence type="ECO:0000256" key="5">
    <source>
        <dbReference type="ARBA" id="ARBA00023002"/>
    </source>
</evidence>
<evidence type="ECO:0000256" key="4">
    <source>
        <dbReference type="ARBA" id="ARBA00022862"/>
    </source>
</evidence>
<keyword evidence="12" id="KW-0472">Membrane</keyword>
<dbReference type="PANTHER" id="PTHR42801:SF4">
    <property type="entry name" value="AHPC_TSA FAMILY PROTEIN"/>
    <property type="match status" value="1"/>
</dbReference>
<comment type="function">
    <text evidence="1">Thiol-specific peroxidase that catalyzes the reduction of hydrogen peroxide and organic hydroperoxides to water and alcohols, respectively. Plays a role in cell protection against oxidative stress by detoxifying peroxides and as sensor of hydrogen peroxide-mediated signaling events.</text>
</comment>
<keyword evidence="15" id="KW-1185">Reference proteome</keyword>
<dbReference type="AlphaFoldDB" id="A0A4R3Y4V1"/>
<keyword evidence="3" id="KW-0575">Peroxidase</keyword>
<dbReference type="InterPro" id="IPR000866">
    <property type="entry name" value="AhpC/TSA"/>
</dbReference>
<evidence type="ECO:0000259" key="13">
    <source>
        <dbReference type="PROSITE" id="PS51352"/>
    </source>
</evidence>
<protein>
    <recommendedName>
        <fullName evidence="2">thioredoxin-dependent peroxiredoxin</fullName>
        <ecNumber evidence="2">1.11.1.24</ecNumber>
    </recommendedName>
    <alternativeName>
        <fullName evidence="8">Thioredoxin peroxidase</fullName>
    </alternativeName>
    <alternativeName>
        <fullName evidence="10">Thioredoxin-dependent peroxiredoxin Bcp</fullName>
    </alternativeName>
</protein>
<dbReference type="EMBL" id="SMCO01000008">
    <property type="protein sequence ID" value="TCV85828.1"/>
    <property type="molecule type" value="Genomic_DNA"/>
</dbReference>
<evidence type="ECO:0000256" key="6">
    <source>
        <dbReference type="ARBA" id="ARBA00023157"/>
    </source>
</evidence>
<comment type="similarity">
    <text evidence="9">Belongs to the peroxiredoxin family. BCP/PrxQ subfamily.</text>
</comment>
<dbReference type="Gene3D" id="3.40.30.10">
    <property type="entry name" value="Glutaredoxin"/>
    <property type="match status" value="1"/>
</dbReference>
<sequence>MLQNHLKAVFVGMYMTGNVALFLMAVYKLISEGNSLAWIGAAVASGAVSCLIGLYYGGWLPRTTRHIPLLLVATTLGTALAGIGLMNDGEVQTANLPFLAALVLSLVGTLAYLYWYSILGRPATKALHVGEMLPVLDLADETGQAVRIDSLFGNPLLLVFYRGNWCPLCMAQVRELANQCQEFQQRGVTVALISPQPQNKSAKLAMNLGVSFKFLVDKEGKAARKLGISHIAGLPLGLQVFGYNTDTVFPTVIVTDTKGKIVFVDQTENYRVRPGLEVLLGALQN</sequence>
<dbReference type="GO" id="GO:0005737">
    <property type="term" value="C:cytoplasm"/>
    <property type="evidence" value="ECO:0007669"/>
    <property type="project" value="TreeGrafter"/>
</dbReference>
<evidence type="ECO:0000256" key="7">
    <source>
        <dbReference type="ARBA" id="ARBA00023284"/>
    </source>
</evidence>
<evidence type="ECO:0000256" key="10">
    <source>
        <dbReference type="ARBA" id="ARBA00042639"/>
    </source>
</evidence>
<proteinExistence type="inferred from homology"/>
<accession>A0A4R3Y4V1</accession>
<dbReference type="InterPro" id="IPR013766">
    <property type="entry name" value="Thioredoxin_domain"/>
</dbReference>
<evidence type="ECO:0000256" key="8">
    <source>
        <dbReference type="ARBA" id="ARBA00032824"/>
    </source>
</evidence>
<organism evidence="14 15">
    <name type="scientific">Sulfurirhabdus autotrophica</name>
    <dbReference type="NCBI Taxonomy" id="1706046"/>
    <lineage>
        <taxon>Bacteria</taxon>
        <taxon>Pseudomonadati</taxon>
        <taxon>Pseudomonadota</taxon>
        <taxon>Betaproteobacteria</taxon>
        <taxon>Nitrosomonadales</taxon>
        <taxon>Sulfuricellaceae</taxon>
        <taxon>Sulfurirhabdus</taxon>
    </lineage>
</organism>
<evidence type="ECO:0000256" key="3">
    <source>
        <dbReference type="ARBA" id="ARBA00022559"/>
    </source>
</evidence>
<gene>
    <name evidence="14" type="ORF">EDC63_10836</name>
</gene>
<dbReference type="InterPro" id="IPR036249">
    <property type="entry name" value="Thioredoxin-like_sf"/>
</dbReference>
<evidence type="ECO:0000256" key="12">
    <source>
        <dbReference type="SAM" id="Phobius"/>
    </source>
</evidence>
<keyword evidence="4" id="KW-0049">Antioxidant</keyword>
<comment type="caution">
    <text evidence="14">The sequence shown here is derived from an EMBL/GenBank/DDBJ whole genome shotgun (WGS) entry which is preliminary data.</text>
</comment>
<evidence type="ECO:0000256" key="11">
    <source>
        <dbReference type="ARBA" id="ARBA00049091"/>
    </source>
</evidence>
<reference evidence="14 15" key="1">
    <citation type="submission" date="2019-03" db="EMBL/GenBank/DDBJ databases">
        <title>Genomic Encyclopedia of Type Strains, Phase IV (KMG-IV): sequencing the most valuable type-strain genomes for metagenomic binning, comparative biology and taxonomic classification.</title>
        <authorList>
            <person name="Goeker M."/>
        </authorList>
    </citation>
    <scope>NUCLEOTIDE SEQUENCE [LARGE SCALE GENOMIC DNA]</scope>
    <source>
        <strain evidence="14 15">DSM 100309</strain>
    </source>
</reference>
<evidence type="ECO:0000256" key="2">
    <source>
        <dbReference type="ARBA" id="ARBA00013017"/>
    </source>
</evidence>
<dbReference type="GO" id="GO:0034599">
    <property type="term" value="P:cellular response to oxidative stress"/>
    <property type="evidence" value="ECO:0007669"/>
    <property type="project" value="TreeGrafter"/>
</dbReference>
<feature type="transmembrane region" description="Helical" evidence="12">
    <location>
        <begin position="9"/>
        <end position="30"/>
    </location>
</feature>
<dbReference type="PROSITE" id="PS51352">
    <property type="entry name" value="THIOREDOXIN_2"/>
    <property type="match status" value="1"/>
</dbReference>
<evidence type="ECO:0000313" key="14">
    <source>
        <dbReference type="EMBL" id="TCV85828.1"/>
    </source>
</evidence>
<feature type="transmembrane region" description="Helical" evidence="12">
    <location>
        <begin position="69"/>
        <end position="86"/>
    </location>
</feature>
<name>A0A4R3Y4V1_9PROT</name>
<feature type="transmembrane region" description="Helical" evidence="12">
    <location>
        <begin position="98"/>
        <end position="116"/>
    </location>
</feature>
<dbReference type="Pfam" id="PF00578">
    <property type="entry name" value="AhpC-TSA"/>
    <property type="match status" value="1"/>
</dbReference>